<proteinExistence type="predicted"/>
<dbReference type="EMBL" id="JAENIG010000001">
    <property type="protein sequence ID" value="MBK1853890.1"/>
    <property type="molecule type" value="Genomic_DNA"/>
</dbReference>
<evidence type="ECO:0000256" key="1">
    <source>
        <dbReference type="ARBA" id="ARBA00023002"/>
    </source>
</evidence>
<evidence type="ECO:0000256" key="3">
    <source>
        <dbReference type="PIRSR" id="PIRSR000103-1"/>
    </source>
</evidence>
<dbReference type="Pfam" id="PF14833">
    <property type="entry name" value="NAD_binding_11"/>
    <property type="match status" value="1"/>
</dbReference>
<dbReference type="GO" id="GO:0050661">
    <property type="term" value="F:NADP binding"/>
    <property type="evidence" value="ECO:0007669"/>
    <property type="project" value="InterPro"/>
</dbReference>
<evidence type="ECO:0000313" key="7">
    <source>
        <dbReference type="Proteomes" id="UP000634206"/>
    </source>
</evidence>
<name>A0AAE2VAX6_9BACT</name>
<dbReference type="SUPFAM" id="SSF51735">
    <property type="entry name" value="NAD(P)-binding Rossmann-fold domains"/>
    <property type="match status" value="1"/>
</dbReference>
<keyword evidence="7" id="KW-1185">Reference proteome</keyword>
<dbReference type="InterPro" id="IPR008927">
    <property type="entry name" value="6-PGluconate_DH-like_C_sf"/>
</dbReference>
<dbReference type="PANTHER" id="PTHR43580">
    <property type="entry name" value="OXIDOREDUCTASE GLYR1-RELATED"/>
    <property type="match status" value="1"/>
</dbReference>
<dbReference type="GO" id="GO:0051287">
    <property type="term" value="F:NAD binding"/>
    <property type="evidence" value="ECO:0007669"/>
    <property type="project" value="InterPro"/>
</dbReference>
<gene>
    <name evidence="6" type="ORF">JIN83_02875</name>
</gene>
<dbReference type="InterPro" id="IPR015815">
    <property type="entry name" value="HIBADH-related"/>
</dbReference>
<dbReference type="InterPro" id="IPR036291">
    <property type="entry name" value="NAD(P)-bd_dom_sf"/>
</dbReference>
<keyword evidence="2" id="KW-0520">NAD</keyword>
<comment type="caution">
    <text evidence="6">The sequence shown here is derived from an EMBL/GenBank/DDBJ whole genome shotgun (WGS) entry which is preliminary data.</text>
</comment>
<feature type="domain" description="3-hydroxyisobutyrate dehydrogenase-like NAD-binding" evidence="5">
    <location>
        <begin position="160"/>
        <end position="280"/>
    </location>
</feature>
<dbReference type="RefSeq" id="WP_309488494.1">
    <property type="nucleotide sequence ID" value="NZ_JAENIG010000001.1"/>
</dbReference>
<dbReference type="InterPro" id="IPR029154">
    <property type="entry name" value="HIBADH-like_NADP-bd"/>
</dbReference>
<organism evidence="6 7">
    <name type="scientific">Oceaniferula flava</name>
    <dbReference type="NCBI Taxonomy" id="2800421"/>
    <lineage>
        <taxon>Bacteria</taxon>
        <taxon>Pseudomonadati</taxon>
        <taxon>Verrucomicrobiota</taxon>
        <taxon>Verrucomicrobiia</taxon>
        <taxon>Verrucomicrobiales</taxon>
        <taxon>Verrucomicrobiaceae</taxon>
        <taxon>Oceaniferula</taxon>
    </lineage>
</organism>
<evidence type="ECO:0000259" key="4">
    <source>
        <dbReference type="Pfam" id="PF03446"/>
    </source>
</evidence>
<dbReference type="SUPFAM" id="SSF48179">
    <property type="entry name" value="6-phosphogluconate dehydrogenase C-terminal domain-like"/>
    <property type="match status" value="1"/>
</dbReference>
<dbReference type="PIRSF" id="PIRSF000103">
    <property type="entry name" value="HIBADH"/>
    <property type="match status" value="1"/>
</dbReference>
<accession>A0AAE2VAX6</accession>
<dbReference type="Gene3D" id="3.40.50.720">
    <property type="entry name" value="NAD(P)-binding Rossmann-like Domain"/>
    <property type="match status" value="1"/>
</dbReference>
<protein>
    <submittedName>
        <fullName evidence="6">NAD(P)-dependent oxidoreductase</fullName>
    </submittedName>
</protein>
<evidence type="ECO:0000256" key="2">
    <source>
        <dbReference type="ARBA" id="ARBA00023027"/>
    </source>
</evidence>
<feature type="domain" description="6-phosphogluconate dehydrogenase NADP-binding" evidence="4">
    <location>
        <begin position="8"/>
        <end position="157"/>
    </location>
</feature>
<dbReference type="Gene3D" id="1.10.1040.10">
    <property type="entry name" value="N-(1-d-carboxylethyl)-l-norvaline Dehydrogenase, domain 2"/>
    <property type="match status" value="1"/>
</dbReference>
<dbReference type="InterPro" id="IPR013328">
    <property type="entry name" value="6PGD_dom2"/>
</dbReference>
<evidence type="ECO:0000313" key="6">
    <source>
        <dbReference type="EMBL" id="MBK1853890.1"/>
    </source>
</evidence>
<keyword evidence="1" id="KW-0560">Oxidoreductase</keyword>
<dbReference type="InterPro" id="IPR006115">
    <property type="entry name" value="6PGDH_NADP-bd"/>
</dbReference>
<feature type="active site" evidence="3">
    <location>
        <position position="166"/>
    </location>
</feature>
<dbReference type="Proteomes" id="UP000634206">
    <property type="component" value="Unassembled WGS sequence"/>
</dbReference>
<evidence type="ECO:0000259" key="5">
    <source>
        <dbReference type="Pfam" id="PF14833"/>
    </source>
</evidence>
<dbReference type="InterPro" id="IPR051265">
    <property type="entry name" value="HIBADH-related_NP60_sf"/>
</dbReference>
<dbReference type="PANTHER" id="PTHR43580:SF2">
    <property type="entry name" value="CYTOKINE-LIKE NUCLEAR FACTOR N-PAC"/>
    <property type="match status" value="1"/>
</dbReference>
<dbReference type="Pfam" id="PF03446">
    <property type="entry name" value="NAD_binding_2"/>
    <property type="match status" value="1"/>
</dbReference>
<dbReference type="AlphaFoldDB" id="A0AAE2VAX6"/>
<sequence length="283" mass="29987">MTTPADTTIAVFGLGIIGSRSADQLKQHGFSVKTWNRSPKDREDSVSSPQEAATGADFLAFYLKDGQAMREVFGAIQDTLQPQQTVLNHSTIDLETTQWLAAQCEEIGCRFLDCPFTGSKVAAGQGQLVYFVGGDQAVLDHSRQVLEATSKEIKLIGPVGSATVIKIATNLISASTVQALSEALAITTANGIQPEVLTESVASNVCGSILAAMKLPTMASGDFDTHFSLENMLKDSRFALELADRAGIETPGIAATSAAMEDGCKKGNASLDFSALYKAYHTT</sequence>
<dbReference type="GO" id="GO:0016491">
    <property type="term" value="F:oxidoreductase activity"/>
    <property type="evidence" value="ECO:0007669"/>
    <property type="project" value="UniProtKB-KW"/>
</dbReference>
<reference evidence="6" key="1">
    <citation type="submission" date="2021-01" db="EMBL/GenBank/DDBJ databases">
        <title>Modified the classification status of verrucomicrobia.</title>
        <authorList>
            <person name="Feng X."/>
        </authorList>
    </citation>
    <scope>NUCLEOTIDE SEQUENCE</scope>
    <source>
        <strain evidence="6">5K15</strain>
    </source>
</reference>